<accession>A0A1C4BCT2</accession>
<dbReference type="GO" id="GO:0016491">
    <property type="term" value="F:oxidoreductase activity"/>
    <property type="evidence" value="ECO:0007669"/>
    <property type="project" value="UniProtKB-KW"/>
</dbReference>
<dbReference type="PRINTS" id="PR00081">
    <property type="entry name" value="GDHRDH"/>
</dbReference>
<evidence type="ECO:0000313" key="4">
    <source>
        <dbReference type="Proteomes" id="UP000242818"/>
    </source>
</evidence>
<dbReference type="AlphaFoldDB" id="A0A1C4BCT2"/>
<keyword evidence="4" id="KW-1185">Reference proteome</keyword>
<protein>
    <recommendedName>
        <fullName evidence="5">Short-chain dehydrogenase</fullName>
    </recommendedName>
</protein>
<dbReference type="EMBL" id="FMAR01000003">
    <property type="protein sequence ID" value="SCC04659.1"/>
    <property type="molecule type" value="Genomic_DNA"/>
</dbReference>
<dbReference type="PANTHER" id="PTHR43086">
    <property type="entry name" value="VERY-LONG-CHAIN 3-OXOOACYL-COA REDUCTASE"/>
    <property type="match status" value="1"/>
</dbReference>
<gene>
    <name evidence="3" type="ORF">GA0116948_10339</name>
</gene>
<evidence type="ECO:0000256" key="1">
    <source>
        <dbReference type="ARBA" id="ARBA00022857"/>
    </source>
</evidence>
<organism evidence="3 4">
    <name type="scientific">Chitinophaga costaii</name>
    <dbReference type="NCBI Taxonomy" id="1335309"/>
    <lineage>
        <taxon>Bacteria</taxon>
        <taxon>Pseudomonadati</taxon>
        <taxon>Bacteroidota</taxon>
        <taxon>Chitinophagia</taxon>
        <taxon>Chitinophagales</taxon>
        <taxon>Chitinophagaceae</taxon>
        <taxon>Chitinophaga</taxon>
    </lineage>
</organism>
<reference evidence="3 4" key="1">
    <citation type="submission" date="2016-08" db="EMBL/GenBank/DDBJ databases">
        <authorList>
            <person name="Seilhamer J.J."/>
        </authorList>
    </citation>
    <scope>NUCLEOTIDE SEQUENCE [LARGE SCALE GENOMIC DNA]</scope>
    <source>
        <strain evidence="3 4">A37T2</strain>
    </source>
</reference>
<proteinExistence type="predicted"/>
<dbReference type="InterPro" id="IPR036291">
    <property type="entry name" value="NAD(P)-bd_dom_sf"/>
</dbReference>
<evidence type="ECO:0000256" key="2">
    <source>
        <dbReference type="ARBA" id="ARBA00023002"/>
    </source>
</evidence>
<name>A0A1C4BCT2_9BACT</name>
<evidence type="ECO:0008006" key="5">
    <source>
        <dbReference type="Google" id="ProtNLM"/>
    </source>
</evidence>
<sequence length="267" mass="29059">MNFKDKYGNTAMVAGASEGLGAAYANALAAKGFDLVLIARRWQALEVLADSIKKKFSVKIILVVCDISADDALQQIINATADTPIDFMVFNAAACYIGPFEKAPLETHLQIARLNAVSSLSFVHHFGSKMVERKRGGIIIMTSLAGFQGAGYVATYGATKAFNRVLAEGLWYEWKDLGVDVVACCCGPIDTPNFTNNNPVKASIFEPKYLVPENVVKEALDKIGKVPSFVCGRAFRVANFFMQHLLPRKTTIKFVGDGTKKMFDVSA</sequence>
<dbReference type="OrthoDB" id="9808814at2"/>
<dbReference type="InterPro" id="IPR002347">
    <property type="entry name" value="SDR_fam"/>
</dbReference>
<dbReference type="SUPFAM" id="SSF51735">
    <property type="entry name" value="NAD(P)-binding Rossmann-fold domains"/>
    <property type="match status" value="1"/>
</dbReference>
<dbReference type="PIRSF" id="PIRSF000126">
    <property type="entry name" value="11-beta-HSD1"/>
    <property type="match status" value="1"/>
</dbReference>
<evidence type="ECO:0000313" key="3">
    <source>
        <dbReference type="EMBL" id="SCC04659.1"/>
    </source>
</evidence>
<keyword evidence="2" id="KW-0560">Oxidoreductase</keyword>
<dbReference type="Pfam" id="PF00106">
    <property type="entry name" value="adh_short"/>
    <property type="match status" value="1"/>
</dbReference>
<dbReference type="Gene3D" id="3.40.50.720">
    <property type="entry name" value="NAD(P)-binding Rossmann-like Domain"/>
    <property type="match status" value="1"/>
</dbReference>
<dbReference type="RefSeq" id="WP_089709672.1">
    <property type="nucleotide sequence ID" value="NZ_FMAR01000003.1"/>
</dbReference>
<dbReference type="STRING" id="1335309.GA0116948_10339"/>
<dbReference type="Proteomes" id="UP000242818">
    <property type="component" value="Unassembled WGS sequence"/>
</dbReference>
<dbReference type="GO" id="GO:0030497">
    <property type="term" value="P:fatty acid elongation"/>
    <property type="evidence" value="ECO:0007669"/>
    <property type="project" value="TreeGrafter"/>
</dbReference>
<dbReference type="PANTHER" id="PTHR43086:SF2">
    <property type="entry name" value="HYDROXYSTEROID DEHYDROGENASE-LIKE PROTEIN 1"/>
    <property type="match status" value="1"/>
</dbReference>
<keyword evidence="1" id="KW-0521">NADP</keyword>